<dbReference type="GO" id="GO:0046872">
    <property type="term" value="F:metal ion binding"/>
    <property type="evidence" value="ECO:0007669"/>
    <property type="project" value="UniProtKB-KW"/>
</dbReference>
<dbReference type="PANTHER" id="PTHR23407:SF1">
    <property type="entry name" value="5-FORMYLTETRAHYDROFOLATE CYCLO-LIGASE"/>
    <property type="match status" value="1"/>
</dbReference>
<dbReference type="InterPro" id="IPR002698">
    <property type="entry name" value="FTHF_cligase"/>
</dbReference>
<dbReference type="SUPFAM" id="SSF100950">
    <property type="entry name" value="NagB/RpiA/CoA transferase-like"/>
    <property type="match status" value="1"/>
</dbReference>
<dbReference type="EC" id="6.3.3.2" evidence="5"/>
<evidence type="ECO:0000313" key="6">
    <source>
        <dbReference type="EMBL" id="TCJ19032.1"/>
    </source>
</evidence>
<evidence type="ECO:0000256" key="1">
    <source>
        <dbReference type="ARBA" id="ARBA00010638"/>
    </source>
</evidence>
<dbReference type="Gene3D" id="3.40.50.10420">
    <property type="entry name" value="NagB/RpiA/CoA transferase-like"/>
    <property type="match status" value="1"/>
</dbReference>
<evidence type="ECO:0000256" key="5">
    <source>
        <dbReference type="RuleBase" id="RU361279"/>
    </source>
</evidence>
<dbReference type="AlphaFoldDB" id="A0A4V2NWX4"/>
<dbReference type="GO" id="GO:0005524">
    <property type="term" value="F:ATP binding"/>
    <property type="evidence" value="ECO:0007669"/>
    <property type="project" value="UniProtKB-KW"/>
</dbReference>
<dbReference type="Proteomes" id="UP000295334">
    <property type="component" value="Unassembled WGS sequence"/>
</dbReference>
<keyword evidence="6" id="KW-0436">Ligase</keyword>
<dbReference type="PANTHER" id="PTHR23407">
    <property type="entry name" value="ATPASE INHIBITOR/5-FORMYLTETRAHYDROFOLATE CYCLO-LIGASE"/>
    <property type="match status" value="1"/>
</dbReference>
<proteinExistence type="inferred from homology"/>
<name>A0A4V2NWX4_9BACT</name>
<reference evidence="6 7" key="1">
    <citation type="submission" date="2019-03" db="EMBL/GenBank/DDBJ databases">
        <authorList>
            <person name="Kim M.K.M."/>
        </authorList>
    </citation>
    <scope>NUCLEOTIDE SEQUENCE [LARGE SCALE GENOMIC DNA]</scope>
    <source>
        <strain evidence="6 7">17J68-12</strain>
    </source>
</reference>
<comment type="cofactor">
    <cofactor evidence="5">
        <name>Mg(2+)</name>
        <dbReference type="ChEBI" id="CHEBI:18420"/>
    </cofactor>
</comment>
<dbReference type="GO" id="GO:0035999">
    <property type="term" value="P:tetrahydrofolate interconversion"/>
    <property type="evidence" value="ECO:0007669"/>
    <property type="project" value="TreeGrafter"/>
</dbReference>
<dbReference type="GO" id="GO:0030272">
    <property type="term" value="F:5-formyltetrahydrofolate cyclo-ligase activity"/>
    <property type="evidence" value="ECO:0007669"/>
    <property type="project" value="UniProtKB-EC"/>
</dbReference>
<accession>A0A4V2NWX4</accession>
<keyword evidence="2 4" id="KW-0547">Nucleotide-binding</keyword>
<comment type="similarity">
    <text evidence="1 5">Belongs to the 5-formyltetrahydrofolate cyclo-ligase family.</text>
</comment>
<gene>
    <name evidence="6" type="ORF">EPD60_01045</name>
</gene>
<protein>
    <recommendedName>
        <fullName evidence="5">5-formyltetrahydrofolate cyclo-ligase</fullName>
        <ecNumber evidence="5">6.3.3.2</ecNumber>
    </recommendedName>
</protein>
<dbReference type="Pfam" id="PF01812">
    <property type="entry name" value="5-FTHF_cyc-lig"/>
    <property type="match status" value="1"/>
</dbReference>
<keyword evidence="7" id="KW-1185">Reference proteome</keyword>
<feature type="binding site" evidence="4">
    <location>
        <position position="74"/>
    </location>
    <ligand>
        <name>substrate</name>
    </ligand>
</feature>
<evidence type="ECO:0000256" key="4">
    <source>
        <dbReference type="PIRSR" id="PIRSR006806-1"/>
    </source>
</evidence>
<sequence>MGAQLRHHHLHPFRKRSSRMTKKEIRKRYIKKRDELDPSWQLKADDLILIQFQTVDFPFLERVMSFYSIPEKKEVNSFILTDYLHFRNPALTIAYPRMNAADNTMEAIGVAADTAFTDNEYGITEPVDGHLIDPGDLDMVIVPLLAIDKQGHRVGYGKGYYDRFLARCSDDCIKVGLSYFEPEKVIEDTHQYDLPLDLCITPEQVYVF</sequence>
<dbReference type="EMBL" id="SJZI01000002">
    <property type="protein sequence ID" value="TCJ19032.1"/>
    <property type="molecule type" value="Genomic_DNA"/>
</dbReference>
<evidence type="ECO:0000256" key="3">
    <source>
        <dbReference type="ARBA" id="ARBA00022840"/>
    </source>
</evidence>
<organism evidence="6 7">
    <name type="scientific">Flaviaesturariibacter flavus</name>
    <dbReference type="NCBI Taxonomy" id="2502780"/>
    <lineage>
        <taxon>Bacteria</taxon>
        <taxon>Pseudomonadati</taxon>
        <taxon>Bacteroidota</taxon>
        <taxon>Chitinophagia</taxon>
        <taxon>Chitinophagales</taxon>
        <taxon>Chitinophagaceae</taxon>
        <taxon>Flaviaestuariibacter</taxon>
    </lineage>
</organism>
<evidence type="ECO:0000256" key="2">
    <source>
        <dbReference type="ARBA" id="ARBA00022741"/>
    </source>
</evidence>
<dbReference type="OrthoDB" id="9801938at2"/>
<evidence type="ECO:0000313" key="7">
    <source>
        <dbReference type="Proteomes" id="UP000295334"/>
    </source>
</evidence>
<feature type="binding site" evidence="4">
    <location>
        <begin position="22"/>
        <end position="26"/>
    </location>
    <ligand>
        <name>ATP</name>
        <dbReference type="ChEBI" id="CHEBI:30616"/>
    </ligand>
</feature>
<dbReference type="GO" id="GO:0009396">
    <property type="term" value="P:folic acid-containing compound biosynthetic process"/>
    <property type="evidence" value="ECO:0007669"/>
    <property type="project" value="TreeGrafter"/>
</dbReference>
<dbReference type="PIRSF" id="PIRSF006806">
    <property type="entry name" value="FTHF_cligase"/>
    <property type="match status" value="1"/>
</dbReference>
<keyword evidence="5" id="KW-0479">Metal-binding</keyword>
<dbReference type="NCBIfam" id="TIGR02727">
    <property type="entry name" value="MTHFS_bact"/>
    <property type="match status" value="1"/>
</dbReference>
<dbReference type="InterPro" id="IPR024185">
    <property type="entry name" value="FTHF_cligase-like_sf"/>
</dbReference>
<keyword evidence="3 4" id="KW-0067">ATP-binding</keyword>
<comment type="catalytic activity">
    <reaction evidence="5">
        <text>(6S)-5-formyl-5,6,7,8-tetrahydrofolate + ATP = (6R)-5,10-methenyltetrahydrofolate + ADP + phosphate</text>
        <dbReference type="Rhea" id="RHEA:10488"/>
        <dbReference type="ChEBI" id="CHEBI:30616"/>
        <dbReference type="ChEBI" id="CHEBI:43474"/>
        <dbReference type="ChEBI" id="CHEBI:57455"/>
        <dbReference type="ChEBI" id="CHEBI:57457"/>
        <dbReference type="ChEBI" id="CHEBI:456216"/>
        <dbReference type="EC" id="6.3.3.2"/>
    </reaction>
</comment>
<keyword evidence="5" id="KW-0460">Magnesium</keyword>
<dbReference type="InterPro" id="IPR037171">
    <property type="entry name" value="NagB/RpiA_transferase-like"/>
</dbReference>
<comment type="caution">
    <text evidence="6">The sequence shown here is derived from an EMBL/GenBank/DDBJ whole genome shotgun (WGS) entry which is preliminary data.</text>
</comment>
<feature type="binding site" evidence="4">
    <location>
        <begin position="153"/>
        <end position="161"/>
    </location>
    <ligand>
        <name>ATP</name>
        <dbReference type="ChEBI" id="CHEBI:30616"/>
    </ligand>
</feature>